<sequence length="186" mass="20907">MPHIAIISASVRRDRKSHRAALYFKNFIESNALATAGILDLQEYNFPLFDERLKFQPNPTPQMLDFASKVKNADGILIVTPEYNGGYPSSLKNIIDLLYDEWYRKPVAISTVSGGSFGGTQVITSLQFSLWKIRAWTVPAMFPVPTVDKSFDEQGNPADKAGTDKRATAFINELLWCIEAKKRMDT</sequence>
<dbReference type="Proteomes" id="UP000030185">
    <property type="component" value="Unassembled WGS sequence"/>
</dbReference>
<dbReference type="GO" id="GO:0005829">
    <property type="term" value="C:cytosol"/>
    <property type="evidence" value="ECO:0007669"/>
    <property type="project" value="TreeGrafter"/>
</dbReference>
<proteinExistence type="predicted"/>
<evidence type="ECO:0000259" key="1">
    <source>
        <dbReference type="Pfam" id="PF03358"/>
    </source>
</evidence>
<organism evidence="2 3">
    <name type="scientific">Sporocytophaga myxococcoides</name>
    <dbReference type="NCBI Taxonomy" id="153721"/>
    <lineage>
        <taxon>Bacteria</taxon>
        <taxon>Pseudomonadati</taxon>
        <taxon>Bacteroidota</taxon>
        <taxon>Cytophagia</taxon>
        <taxon>Cytophagales</taxon>
        <taxon>Cytophagaceae</taxon>
        <taxon>Sporocytophaga</taxon>
    </lineage>
</organism>
<dbReference type="SUPFAM" id="SSF52218">
    <property type="entry name" value="Flavoproteins"/>
    <property type="match status" value="1"/>
</dbReference>
<evidence type="ECO:0000313" key="2">
    <source>
        <dbReference type="EMBL" id="GAL83980.1"/>
    </source>
</evidence>
<dbReference type="OrthoDB" id="9812295at2"/>
<comment type="caution">
    <text evidence="2">The sequence shown here is derived from an EMBL/GenBank/DDBJ whole genome shotgun (WGS) entry which is preliminary data.</text>
</comment>
<dbReference type="PANTHER" id="PTHR30543:SF21">
    <property type="entry name" value="NAD(P)H-DEPENDENT FMN REDUCTASE LOT6"/>
    <property type="match status" value="1"/>
</dbReference>
<accession>A0A098LAN5</accession>
<dbReference type="EMBL" id="BBLT01000002">
    <property type="protein sequence ID" value="GAL83980.1"/>
    <property type="molecule type" value="Genomic_DNA"/>
</dbReference>
<dbReference type="PANTHER" id="PTHR30543">
    <property type="entry name" value="CHROMATE REDUCTASE"/>
    <property type="match status" value="1"/>
</dbReference>
<dbReference type="AlphaFoldDB" id="A0A098LAN5"/>
<protein>
    <submittedName>
        <fullName evidence="2">NADPH-dependent FMN reductase</fullName>
    </submittedName>
</protein>
<dbReference type="RefSeq" id="WP_045459798.1">
    <property type="nucleotide sequence ID" value="NZ_BBLT01000002.1"/>
</dbReference>
<dbReference type="Gene3D" id="3.40.50.360">
    <property type="match status" value="1"/>
</dbReference>
<reference evidence="2 3" key="1">
    <citation type="submission" date="2014-09" db="EMBL/GenBank/DDBJ databases">
        <title>Sporocytophaga myxococcoides PG-01 genome sequencing.</title>
        <authorList>
            <person name="Liu L."/>
            <person name="Gao P.J."/>
            <person name="Chen G.J."/>
            <person name="Wang L.S."/>
        </authorList>
    </citation>
    <scope>NUCLEOTIDE SEQUENCE [LARGE SCALE GENOMIC DNA]</scope>
    <source>
        <strain evidence="2 3">PG-01</strain>
    </source>
</reference>
<dbReference type="Pfam" id="PF03358">
    <property type="entry name" value="FMN_red"/>
    <property type="match status" value="1"/>
</dbReference>
<dbReference type="InterPro" id="IPR050712">
    <property type="entry name" value="NAD(P)H-dep_reductase"/>
</dbReference>
<dbReference type="GO" id="GO:0016491">
    <property type="term" value="F:oxidoreductase activity"/>
    <property type="evidence" value="ECO:0007669"/>
    <property type="project" value="InterPro"/>
</dbReference>
<dbReference type="GO" id="GO:0010181">
    <property type="term" value="F:FMN binding"/>
    <property type="evidence" value="ECO:0007669"/>
    <property type="project" value="TreeGrafter"/>
</dbReference>
<dbReference type="eggNOG" id="COG0431">
    <property type="taxonomic scope" value="Bacteria"/>
</dbReference>
<evidence type="ECO:0000313" key="3">
    <source>
        <dbReference type="Proteomes" id="UP000030185"/>
    </source>
</evidence>
<dbReference type="STRING" id="153721.MYP_1208"/>
<name>A0A098LAN5_9BACT</name>
<feature type="domain" description="NADPH-dependent FMN reductase-like" evidence="1">
    <location>
        <begin position="3"/>
        <end position="145"/>
    </location>
</feature>
<dbReference type="InterPro" id="IPR005025">
    <property type="entry name" value="FMN_Rdtase-like_dom"/>
</dbReference>
<dbReference type="InterPro" id="IPR029039">
    <property type="entry name" value="Flavoprotein-like_sf"/>
</dbReference>
<gene>
    <name evidence="2" type="ORF">MYP_1208</name>
</gene>
<keyword evidence="3" id="KW-1185">Reference proteome</keyword>